<feature type="signal peptide" evidence="1">
    <location>
        <begin position="1"/>
        <end position="16"/>
    </location>
</feature>
<evidence type="ECO:0000259" key="2">
    <source>
        <dbReference type="Pfam" id="PF18701"/>
    </source>
</evidence>
<dbReference type="Proteomes" id="UP000095283">
    <property type="component" value="Unplaced"/>
</dbReference>
<organism evidence="3 4">
    <name type="scientific">Heterorhabditis bacteriophora</name>
    <name type="common">Entomopathogenic nematode worm</name>
    <dbReference type="NCBI Taxonomy" id="37862"/>
    <lineage>
        <taxon>Eukaryota</taxon>
        <taxon>Metazoa</taxon>
        <taxon>Ecdysozoa</taxon>
        <taxon>Nematoda</taxon>
        <taxon>Chromadorea</taxon>
        <taxon>Rhabditida</taxon>
        <taxon>Rhabditina</taxon>
        <taxon>Rhabditomorpha</taxon>
        <taxon>Strongyloidea</taxon>
        <taxon>Heterorhabditidae</taxon>
        <taxon>Heterorhabditis</taxon>
    </lineage>
</organism>
<reference evidence="4" key="1">
    <citation type="submission" date="2016-11" db="UniProtKB">
        <authorList>
            <consortium name="WormBaseParasite"/>
        </authorList>
    </citation>
    <scope>IDENTIFICATION</scope>
</reference>
<dbReference type="PANTHER" id="PTHR47331">
    <property type="entry name" value="PHD-TYPE DOMAIN-CONTAINING PROTEIN"/>
    <property type="match status" value="1"/>
</dbReference>
<sequence>MYVCLFTCLTIRAVHLECVEDLSAGAFLKCLQRFLSLIEIQTVVTMIEAILKTRPITHINPADITKISFSLSVGDSENYYDPDYNYHAINTVNQAKEVLQNINRLVEKFWNDWKTTYLTELRNSHKIRFRQGRHCRRHLPLIGEVVLIEHELTPRRMWHYGLVIELIKSSDGEIRSVKLRGPNGRTLHRPINKLYPMEIRATSLLGIVTTTNMHGDPNLEQEDEEIIDNDFPTCMIASKEYLNGRCHEENHQKHNEMVLERGNQ</sequence>
<keyword evidence="1" id="KW-0732">Signal</keyword>
<evidence type="ECO:0000313" key="3">
    <source>
        <dbReference type="Proteomes" id="UP000095283"/>
    </source>
</evidence>
<evidence type="ECO:0000256" key="1">
    <source>
        <dbReference type="SAM" id="SignalP"/>
    </source>
</evidence>
<keyword evidence="3" id="KW-1185">Reference proteome</keyword>
<dbReference type="Pfam" id="PF18701">
    <property type="entry name" value="DUF5641"/>
    <property type="match status" value="1"/>
</dbReference>
<protein>
    <submittedName>
        <fullName evidence="4">DUF5641 domain-containing protein</fullName>
    </submittedName>
</protein>
<accession>A0A1I7WDZ2</accession>
<dbReference type="InterPro" id="IPR040676">
    <property type="entry name" value="DUF5641"/>
</dbReference>
<dbReference type="AlphaFoldDB" id="A0A1I7WDZ2"/>
<feature type="chain" id="PRO_5009310574" evidence="1">
    <location>
        <begin position="17"/>
        <end position="264"/>
    </location>
</feature>
<name>A0A1I7WDZ2_HETBA</name>
<dbReference type="WBParaSite" id="Hba_03176">
    <property type="protein sequence ID" value="Hba_03176"/>
    <property type="gene ID" value="Hba_03176"/>
</dbReference>
<feature type="domain" description="DUF5641" evidence="2">
    <location>
        <begin position="100"/>
        <end position="196"/>
    </location>
</feature>
<evidence type="ECO:0000313" key="4">
    <source>
        <dbReference type="WBParaSite" id="Hba_03176"/>
    </source>
</evidence>
<proteinExistence type="predicted"/>